<feature type="region of interest" description="Disordered" evidence="4">
    <location>
        <begin position="837"/>
        <end position="867"/>
    </location>
</feature>
<feature type="compositionally biased region" description="Polar residues" evidence="4">
    <location>
        <begin position="497"/>
        <end position="511"/>
    </location>
</feature>
<feature type="compositionally biased region" description="Polar residues" evidence="4">
    <location>
        <begin position="577"/>
        <end position="587"/>
    </location>
</feature>
<keyword evidence="3" id="KW-0539">Nucleus</keyword>
<feature type="compositionally biased region" description="Basic and acidic residues" evidence="4">
    <location>
        <begin position="532"/>
        <end position="541"/>
    </location>
</feature>
<dbReference type="PANTHER" id="PTHR33400:SF6">
    <property type="entry name" value="HOMEOBOX PROTEIN LUMINIDEPENDENS"/>
    <property type="match status" value="1"/>
</dbReference>
<feature type="compositionally biased region" description="Polar residues" evidence="4">
    <location>
        <begin position="546"/>
        <end position="555"/>
    </location>
</feature>
<feature type="compositionally biased region" description="Pro residues" evidence="4">
    <location>
        <begin position="852"/>
        <end position="862"/>
    </location>
</feature>
<accession>A0A1E5VAI3</accession>
<dbReference type="GO" id="GO:0003677">
    <property type="term" value="F:DNA binding"/>
    <property type="evidence" value="ECO:0007669"/>
    <property type="project" value="UniProtKB-UniRule"/>
</dbReference>
<dbReference type="PANTHER" id="PTHR33400">
    <property type="entry name" value="ZINC FINGER CCCH DOMAIN-CONTAINING PROTEIN 6-RELATED"/>
    <property type="match status" value="1"/>
</dbReference>
<dbReference type="SUPFAM" id="SSF46689">
    <property type="entry name" value="Homeodomain-like"/>
    <property type="match status" value="1"/>
</dbReference>
<gene>
    <name evidence="6" type="ORF">BAE44_0016832</name>
</gene>
<dbReference type="InterPro" id="IPR009057">
    <property type="entry name" value="Homeodomain-like_sf"/>
</dbReference>
<evidence type="ECO:0000313" key="6">
    <source>
        <dbReference type="EMBL" id="OEL22148.1"/>
    </source>
</evidence>
<feature type="DNA-binding region" description="Homeobox" evidence="3">
    <location>
        <begin position="73"/>
        <end position="132"/>
    </location>
</feature>
<proteinExistence type="predicted"/>
<feature type="compositionally biased region" description="Gly residues" evidence="4">
    <location>
        <begin position="1116"/>
        <end position="1126"/>
    </location>
</feature>
<dbReference type="GO" id="GO:0010228">
    <property type="term" value="P:vegetative to reproductive phase transition of meristem"/>
    <property type="evidence" value="ECO:0007669"/>
    <property type="project" value="TreeGrafter"/>
</dbReference>
<comment type="caution">
    <text evidence="6">The sequence shown here is derived from an EMBL/GenBank/DDBJ whole genome shotgun (WGS) entry which is preliminary data.</text>
</comment>
<evidence type="ECO:0000256" key="2">
    <source>
        <dbReference type="ARBA" id="ARBA00023125"/>
    </source>
</evidence>
<dbReference type="GO" id="GO:0005634">
    <property type="term" value="C:nucleus"/>
    <property type="evidence" value="ECO:0007669"/>
    <property type="project" value="UniProtKB-SubCell"/>
</dbReference>
<feature type="compositionally biased region" description="Basic and acidic residues" evidence="4">
    <location>
        <begin position="1226"/>
        <end position="1237"/>
    </location>
</feature>
<dbReference type="STRING" id="888268.A0A1E5VAI3"/>
<dbReference type="SMART" id="SM00389">
    <property type="entry name" value="HOX"/>
    <property type="match status" value="1"/>
</dbReference>
<dbReference type="InterPro" id="IPR001356">
    <property type="entry name" value="HD"/>
</dbReference>
<protein>
    <submittedName>
        <fullName evidence="6">Homeobox protein LUMINIDEPENDENS</fullName>
    </submittedName>
</protein>
<evidence type="ECO:0000256" key="4">
    <source>
        <dbReference type="SAM" id="MobiDB-lite"/>
    </source>
</evidence>
<reference evidence="6 7" key="1">
    <citation type="submission" date="2016-09" db="EMBL/GenBank/DDBJ databases">
        <title>The draft genome of Dichanthelium oligosanthes: A C3 panicoid grass species.</title>
        <authorList>
            <person name="Studer A.J."/>
            <person name="Schnable J.C."/>
            <person name="Brutnell T.P."/>
        </authorList>
    </citation>
    <scope>NUCLEOTIDE SEQUENCE [LARGE SCALE GENOMIC DNA]</scope>
    <source>
        <strain evidence="7">cv. Kellogg 1175</strain>
        <tissue evidence="6">Leaf</tissue>
    </source>
</reference>
<feature type="region of interest" description="Disordered" evidence="4">
    <location>
        <begin position="1102"/>
        <end position="1237"/>
    </location>
</feature>
<comment type="subcellular location">
    <subcellularLocation>
        <location evidence="1 3">Nucleus</location>
    </subcellularLocation>
</comment>
<dbReference type="AlphaFoldDB" id="A0A1E5VAI3"/>
<evidence type="ECO:0000256" key="3">
    <source>
        <dbReference type="PROSITE-ProRule" id="PRU00108"/>
    </source>
</evidence>
<feature type="region of interest" description="Disordered" evidence="4">
    <location>
        <begin position="443"/>
        <end position="514"/>
    </location>
</feature>
<evidence type="ECO:0000313" key="7">
    <source>
        <dbReference type="Proteomes" id="UP000095767"/>
    </source>
</evidence>
<organism evidence="6 7">
    <name type="scientific">Dichanthelium oligosanthes</name>
    <dbReference type="NCBI Taxonomy" id="888268"/>
    <lineage>
        <taxon>Eukaryota</taxon>
        <taxon>Viridiplantae</taxon>
        <taxon>Streptophyta</taxon>
        <taxon>Embryophyta</taxon>
        <taxon>Tracheophyta</taxon>
        <taxon>Spermatophyta</taxon>
        <taxon>Magnoliopsida</taxon>
        <taxon>Liliopsida</taxon>
        <taxon>Poales</taxon>
        <taxon>Poaceae</taxon>
        <taxon>PACMAD clade</taxon>
        <taxon>Panicoideae</taxon>
        <taxon>Panicodae</taxon>
        <taxon>Paniceae</taxon>
        <taxon>Dichantheliinae</taxon>
        <taxon>Dichanthelium</taxon>
    </lineage>
</organism>
<feature type="compositionally biased region" description="Polar residues" evidence="4">
    <location>
        <begin position="1146"/>
        <end position="1173"/>
    </location>
</feature>
<keyword evidence="2 3" id="KW-0238">DNA-binding</keyword>
<dbReference type="EMBL" id="LWDX02046235">
    <property type="protein sequence ID" value="OEL22148.1"/>
    <property type="molecule type" value="Genomic_DNA"/>
</dbReference>
<keyword evidence="3 6" id="KW-0371">Homeobox</keyword>
<sequence>MELVAFKPAAGALVEAGFGAGAGSIPAMVAAQQQMLHEQVDQLQRLVVVQCRLTGVNPLAQEMAAGALSIKIGKRPRDLLNPKAVKCMQSLFALKDTIGKRETREISLLCGVTVTQVREFFTSQRSRVRKFVRLSQEKALRVEAPKEHDNACSISTERIPLDIETHAEVIEPLRTLEPVLPQSSSQPMDVPQISSLPMGLPQGSLPPMEVFQNSFQQAMAQQNFAAPVMPSGTMVVQPTDAKISSDSVRKEIKQEEIHPGVESEDKKFLESIFALMRKEETFSGQIKLMEWILQINNVTVLSWFVTMGGLTIMSTWLSLAAIEEQTSVILVILKVLLHLPLHKALPAQMSVVLQSINKLRFYRTQDFSCFFGLIIRTYLIPRSDISSRARNLLSRLSKVLVRSQALKKPQKDLICKQRINEILNDGSWKSEVDITEEILALTDGANESSKPEPRKTPMLLTAPADETNKRSATQTKSKQKRKVLLVEHPNKKAAVKNANSVRNISTNNSRPLSADDIQKAKMRAMFMQEKYGKVDTSKASDKPQAMETTKTSGLVNANVLPVPRNPLRPTAQPVDPSPSTSEQSTVPQPDKPEISGDLKLNIGSQKNVKEKLDSKRVPWRIPPGLFISTSEAVADLSGILFHYSFSLYMGKRLPRDTVKLCSVMYANVNSSTITVWIDPSWSVGTGDNSKELEVQTQRNRREKETFYASQKDIPLNPKDPWDLEMDFDDSLTPEIPIDQAPDADTMETDSVGAAPNAAALVEDKQIGSTSSTSAAVADGVNGQDPEPDLELLTVLLKNPQLVFALTSNKGENVTSEQTVALLDTLKRTGLGLSELVSTLGNGAGAPKEPEPEPIPASLPSPTPSDRTTRVVWGPEHSTHVRAPNLQQPLLSNRGNTPPANTVQTSFSNVVSSIPSQPYASVSVLPAQIQASVPSLPQLAVSVNPPIQRVSPVNNHLNRASVHQHAQQYALASDPVAMSLHQQAAVNKSTHGLQSIPNTAVAHSSITEPNASYTTLPWQSNAAHVTSTGRNATADPWAARSSNSYNAASSSTVPYANQNAYCDQSTHRAYNAYGSEAILSHTVVPGHGLDRNGYSRPVEFQTMARDGHQRHSRSPDPGGGRDYGGTQGYNQQPLTHWKAGLGRQHNPETSRQWSSTQQSYTPAEPSRQWSSEHQSYAPAEPSRQWSSERQSYSVEPSRPWSSGQQGQNPEASRQWNLGKQDPYNPSDGRRSYDQHWRR</sequence>
<feature type="domain" description="Homeobox" evidence="5">
    <location>
        <begin position="71"/>
        <end position="131"/>
    </location>
</feature>
<keyword evidence="7" id="KW-1185">Reference proteome</keyword>
<dbReference type="Proteomes" id="UP000095767">
    <property type="component" value="Unassembled WGS sequence"/>
</dbReference>
<evidence type="ECO:0000256" key="1">
    <source>
        <dbReference type="ARBA" id="ARBA00004123"/>
    </source>
</evidence>
<dbReference type="OrthoDB" id="1920276at2759"/>
<feature type="compositionally biased region" description="Polar residues" evidence="4">
    <location>
        <begin position="1182"/>
        <end position="1216"/>
    </location>
</feature>
<feature type="region of interest" description="Disordered" evidence="4">
    <location>
        <begin position="532"/>
        <end position="607"/>
    </location>
</feature>
<evidence type="ECO:0000259" key="5">
    <source>
        <dbReference type="PROSITE" id="PS50071"/>
    </source>
</evidence>
<name>A0A1E5VAI3_9POAL</name>
<dbReference type="PROSITE" id="PS50071">
    <property type="entry name" value="HOMEOBOX_2"/>
    <property type="match status" value="1"/>
</dbReference>